<proteinExistence type="predicted"/>
<reference evidence="2 3" key="1">
    <citation type="journal article" date="2007" name="Science">
        <title>Sea anemone genome reveals ancestral eumetazoan gene repertoire and genomic organization.</title>
        <authorList>
            <person name="Putnam N.H."/>
            <person name="Srivastava M."/>
            <person name="Hellsten U."/>
            <person name="Dirks B."/>
            <person name="Chapman J."/>
            <person name="Salamov A."/>
            <person name="Terry A."/>
            <person name="Shapiro H."/>
            <person name="Lindquist E."/>
            <person name="Kapitonov V.V."/>
            <person name="Jurka J."/>
            <person name="Genikhovich G."/>
            <person name="Grigoriev I.V."/>
            <person name="Lucas S.M."/>
            <person name="Steele R.E."/>
            <person name="Finnerty J.R."/>
            <person name="Technau U."/>
            <person name="Martindale M.Q."/>
            <person name="Rokhsar D.S."/>
        </authorList>
    </citation>
    <scope>NUCLEOTIDE SEQUENCE [LARGE SCALE GENOMIC DNA]</scope>
    <source>
        <strain evidence="3">CH2 X CH6</strain>
    </source>
</reference>
<dbReference type="AlphaFoldDB" id="A7RJU4"/>
<evidence type="ECO:0000313" key="3">
    <source>
        <dbReference type="Proteomes" id="UP000001593"/>
    </source>
</evidence>
<feature type="chain" id="PRO_5002713560" evidence="1">
    <location>
        <begin position="23"/>
        <end position="443"/>
    </location>
</feature>
<dbReference type="PhylomeDB" id="A7RJU4"/>
<dbReference type="HOGENOM" id="CLU_031915_0_0_1"/>
<evidence type="ECO:0000256" key="1">
    <source>
        <dbReference type="SAM" id="SignalP"/>
    </source>
</evidence>
<dbReference type="Proteomes" id="UP000001593">
    <property type="component" value="Unassembled WGS sequence"/>
</dbReference>
<keyword evidence="3" id="KW-1185">Reference proteome</keyword>
<organism evidence="2 3">
    <name type="scientific">Nematostella vectensis</name>
    <name type="common">Starlet sea anemone</name>
    <dbReference type="NCBI Taxonomy" id="45351"/>
    <lineage>
        <taxon>Eukaryota</taxon>
        <taxon>Metazoa</taxon>
        <taxon>Cnidaria</taxon>
        <taxon>Anthozoa</taxon>
        <taxon>Hexacorallia</taxon>
        <taxon>Actiniaria</taxon>
        <taxon>Edwardsiidae</taxon>
        <taxon>Nematostella</taxon>
    </lineage>
</organism>
<evidence type="ECO:0000313" key="2">
    <source>
        <dbReference type="EMBL" id="EDO48428.1"/>
    </source>
</evidence>
<dbReference type="InParanoid" id="A7RJU4"/>
<dbReference type="EMBL" id="DS469514">
    <property type="protein sequence ID" value="EDO48428.1"/>
    <property type="molecule type" value="Genomic_DNA"/>
</dbReference>
<accession>A7RJU4</accession>
<protein>
    <submittedName>
        <fullName evidence="2">Uncharacterized protein</fullName>
    </submittedName>
</protein>
<sequence>MSFVKVCLLAVVIQTLVGASTAYLQPLTWQGNCNHYYNPTLKVNQQITPVASPVCKGFDTALSDSFGLGSATSANAAAVSAAVDGIKGLTKVATAAAKSFGVFGAAFGFVASLTAPSPDDILEKVNDAFEEITNEMNHRFEQMKDYVDQRVIQLYVDGLNSEYRAHATQWKNCLTDRRLLQCQRQVLRDMEADGVEKFMSKEFHSKSKVSYPYDTKKLEASLIVFRDFASTYLYALRTSANCLNVDDPLASAEEKAERKQDFRSTLQDIETYGKMYHDYAVWAKEEIKQNQREYHENNIKSFKETAHEKENSEWFGSSCPFIYCKSVWLTLTIQPKCTTMSVDGQHSCKVTRETSRYDEATRDYMNKKHKAELQNSVNAAAKQMCESSYDNFMKDLETYWCTELMNTANLWKQASEAAAVELRIMAGQKDSSGNYESGDDPEY</sequence>
<dbReference type="KEGG" id="nve:5520569"/>
<feature type="signal peptide" evidence="1">
    <location>
        <begin position="1"/>
        <end position="22"/>
    </location>
</feature>
<keyword evidence="1" id="KW-0732">Signal</keyword>
<gene>
    <name evidence="2" type="ORF">NEMVEDRAFT_v1g238806</name>
</gene>
<name>A7RJU4_NEMVE</name>